<keyword evidence="5 11" id="KW-1133">Transmembrane helix</keyword>
<evidence type="ECO:0000256" key="11">
    <source>
        <dbReference type="SAM" id="Phobius"/>
    </source>
</evidence>
<dbReference type="HOGENOM" id="CLU_029697_1_0_10"/>
<evidence type="ECO:0000256" key="9">
    <source>
        <dbReference type="ARBA" id="ARBA00023201"/>
    </source>
</evidence>
<feature type="transmembrane region" description="Helical" evidence="11">
    <location>
        <begin position="248"/>
        <end position="265"/>
    </location>
</feature>
<dbReference type="PANTHER" id="PTHR43269">
    <property type="entry name" value="SODIUM/PROTON ANTIPORTER 1-RELATED"/>
    <property type="match status" value="1"/>
</dbReference>
<protein>
    <submittedName>
        <fullName evidence="13">Citrate transporter</fullName>
    </submittedName>
</protein>
<keyword evidence="14" id="KW-1185">Reference proteome</keyword>
<evidence type="ECO:0000256" key="8">
    <source>
        <dbReference type="ARBA" id="ARBA00023136"/>
    </source>
</evidence>
<dbReference type="GO" id="GO:0015297">
    <property type="term" value="F:antiporter activity"/>
    <property type="evidence" value="ECO:0007669"/>
    <property type="project" value="UniProtKB-KW"/>
</dbReference>
<feature type="transmembrane region" description="Helical" evidence="11">
    <location>
        <begin position="166"/>
        <end position="185"/>
    </location>
</feature>
<reference evidence="13" key="1">
    <citation type="submission" date="2011-01" db="EMBL/GenBank/DDBJ databases">
        <authorList>
            <person name="Muzny D."/>
            <person name="Qin X."/>
            <person name="Buhay C."/>
            <person name="Dugan-Rocha S."/>
            <person name="Ding Y."/>
            <person name="Chen G."/>
            <person name="Hawes A."/>
            <person name="Holder M."/>
            <person name="Jhangiani S."/>
            <person name="Johnson A."/>
            <person name="Khan Z."/>
            <person name="Li Z."/>
            <person name="Liu W."/>
            <person name="Liu X."/>
            <person name="Perez L."/>
            <person name="Shen H."/>
            <person name="Wang Q."/>
            <person name="Watt J."/>
            <person name="Xi L."/>
            <person name="Xin Y."/>
            <person name="Zhou J."/>
            <person name="Deng J."/>
            <person name="Jiang H."/>
            <person name="Liu Y."/>
            <person name="Qu J."/>
            <person name="Song X.-Z."/>
            <person name="Zhang L."/>
            <person name="Villasana D."/>
            <person name="Johnson A."/>
            <person name="Liu J."/>
            <person name="Liyanage D."/>
            <person name="Lorensuhewa L."/>
            <person name="Robinson T."/>
            <person name="Song A."/>
            <person name="Song B.-B."/>
            <person name="Dinh H."/>
            <person name="Thornton R."/>
            <person name="Coyle M."/>
            <person name="Francisco L."/>
            <person name="Jackson L."/>
            <person name="Javaid M."/>
            <person name="Korchina V."/>
            <person name="Kovar C."/>
            <person name="Mata R."/>
            <person name="Mathew T."/>
            <person name="Ngo R."/>
            <person name="Nguyen L."/>
            <person name="Nguyen N."/>
            <person name="Okwuonu G."/>
            <person name="Ongeri F."/>
            <person name="Pham C."/>
            <person name="Simmons D."/>
            <person name="Wilczek-Boney K."/>
            <person name="Hale W."/>
            <person name="Jakkamsetti A."/>
            <person name="Pham P."/>
            <person name="Ruth R."/>
            <person name="San Lucas F."/>
            <person name="Warren J."/>
            <person name="Zhang J."/>
            <person name="Zhao Z."/>
            <person name="Zhou C."/>
            <person name="Zhu D."/>
            <person name="Lee S."/>
            <person name="Bess C."/>
            <person name="Blankenburg K."/>
            <person name="Forbes L."/>
            <person name="Fu Q."/>
            <person name="Gubbala S."/>
            <person name="Hirani K."/>
            <person name="Jayaseelan J.C."/>
            <person name="Lara F."/>
            <person name="Munidasa M."/>
            <person name="Palculict T."/>
            <person name="Patil S."/>
            <person name="Pu L.-L."/>
            <person name="Saada N."/>
            <person name="Tang L."/>
            <person name="Weissenberger G."/>
            <person name="Zhu Y."/>
            <person name="Hemphill L."/>
            <person name="Shang Y."/>
            <person name="Youmans B."/>
            <person name="Ayvaz T."/>
            <person name="Ross M."/>
            <person name="Santibanez J."/>
            <person name="Aqrawi P."/>
            <person name="Gross S."/>
            <person name="Joshi V."/>
            <person name="Fowler G."/>
            <person name="Nazareth L."/>
            <person name="Reid J."/>
            <person name="Worley K."/>
            <person name="Petrosino J."/>
            <person name="Highlander S."/>
            <person name="Gibbs R."/>
        </authorList>
    </citation>
    <scope>NUCLEOTIDE SEQUENCE [LARGE SCALE GENOMIC DNA]</scope>
    <source>
        <strain evidence="13">ATCC 33269</strain>
    </source>
</reference>
<comment type="subcellular location">
    <subcellularLocation>
        <location evidence="1">Membrane</location>
        <topology evidence="1">Multi-pass membrane protein</topology>
    </subcellularLocation>
</comment>
<dbReference type="Proteomes" id="UP000005580">
    <property type="component" value="Unassembled WGS sequence"/>
</dbReference>
<feature type="domain" description="Citrate transporter-like" evidence="12">
    <location>
        <begin position="88"/>
        <end position="401"/>
    </location>
</feature>
<name>E7RSV4_9BACT</name>
<comment type="similarity">
    <text evidence="10">Belongs to the NhaD Na(+)/H(+) (TC 2.A.62) antiporter family.</text>
</comment>
<accession>E7RSV4</accession>
<dbReference type="eggNOG" id="COG1055">
    <property type="taxonomic scope" value="Bacteria"/>
</dbReference>
<dbReference type="Pfam" id="PF03600">
    <property type="entry name" value="CitMHS"/>
    <property type="match status" value="1"/>
</dbReference>
<evidence type="ECO:0000256" key="4">
    <source>
        <dbReference type="ARBA" id="ARBA00022692"/>
    </source>
</evidence>
<organism evidence="13 14">
    <name type="scientific">Hoylesella oralis ATCC 33269</name>
    <dbReference type="NCBI Taxonomy" id="873533"/>
    <lineage>
        <taxon>Bacteria</taxon>
        <taxon>Pseudomonadati</taxon>
        <taxon>Bacteroidota</taxon>
        <taxon>Bacteroidia</taxon>
        <taxon>Bacteroidales</taxon>
        <taxon>Prevotellaceae</taxon>
        <taxon>Hoylesella</taxon>
    </lineage>
</organism>
<dbReference type="AlphaFoldDB" id="E7RSV4"/>
<feature type="transmembrane region" description="Helical" evidence="11">
    <location>
        <begin position="205"/>
        <end position="227"/>
    </location>
</feature>
<keyword evidence="8 11" id="KW-0472">Membrane</keyword>
<dbReference type="GO" id="GO:0006814">
    <property type="term" value="P:sodium ion transport"/>
    <property type="evidence" value="ECO:0007669"/>
    <property type="project" value="UniProtKB-KW"/>
</dbReference>
<evidence type="ECO:0000313" key="13">
    <source>
        <dbReference type="EMBL" id="EFZ36305.1"/>
    </source>
</evidence>
<evidence type="ECO:0000256" key="10">
    <source>
        <dbReference type="ARBA" id="ARBA00025753"/>
    </source>
</evidence>
<gene>
    <name evidence="13" type="ORF">HMPREF0663_12372</name>
</gene>
<evidence type="ECO:0000256" key="5">
    <source>
        <dbReference type="ARBA" id="ARBA00022989"/>
    </source>
</evidence>
<dbReference type="EMBL" id="AEPE02000006">
    <property type="protein sequence ID" value="EFZ36305.1"/>
    <property type="molecule type" value="Genomic_DNA"/>
</dbReference>
<keyword evidence="2" id="KW-0813">Transport</keyword>
<feature type="transmembrane region" description="Helical" evidence="11">
    <location>
        <begin position="393"/>
        <end position="415"/>
    </location>
</feature>
<keyword evidence="6" id="KW-0915">Sodium</keyword>
<dbReference type="STRING" id="28134.SAMN05444288_0962"/>
<dbReference type="InterPro" id="IPR004680">
    <property type="entry name" value="Cit_transptr-like_dom"/>
</dbReference>
<evidence type="ECO:0000256" key="6">
    <source>
        <dbReference type="ARBA" id="ARBA00023053"/>
    </source>
</evidence>
<feature type="transmembrane region" description="Helical" evidence="11">
    <location>
        <begin position="430"/>
        <end position="449"/>
    </location>
</feature>
<evidence type="ECO:0000256" key="1">
    <source>
        <dbReference type="ARBA" id="ARBA00004141"/>
    </source>
</evidence>
<evidence type="ECO:0000256" key="3">
    <source>
        <dbReference type="ARBA" id="ARBA00022449"/>
    </source>
</evidence>
<evidence type="ECO:0000259" key="12">
    <source>
        <dbReference type="Pfam" id="PF03600"/>
    </source>
</evidence>
<dbReference type="GO" id="GO:0016020">
    <property type="term" value="C:membrane"/>
    <property type="evidence" value="ECO:0007669"/>
    <property type="project" value="UniProtKB-SubCell"/>
</dbReference>
<feature type="transmembrane region" description="Helical" evidence="11">
    <location>
        <begin position="126"/>
        <end position="154"/>
    </location>
</feature>
<proteinExistence type="inferred from homology"/>
<dbReference type="InterPro" id="IPR045016">
    <property type="entry name" value="NhaD-like"/>
</dbReference>
<keyword evidence="7" id="KW-0406">Ion transport</keyword>
<feature type="transmembrane region" description="Helical" evidence="11">
    <location>
        <begin position="271"/>
        <end position="291"/>
    </location>
</feature>
<feature type="transmembrane region" description="Helical" evidence="11">
    <location>
        <begin position="355"/>
        <end position="381"/>
    </location>
</feature>
<sequence>MMAPIIVTILFLCYILLATERMTNINKAAVTIFAGTVGWVLYICYGADFVMGLHCSEYHNFLQNGQSTSYTVKQFIAQNIFLKYVGKASEVVLFLLATMSIVEILNINGCFDFIPQLLRTRKSKAMLWILASVTFIISANLDNLTTTVMMLAIIHKIIPNRRYRMVYGAVVLISANCGGVLTVIGEPMGLVLWNNGCVTPTDYSMTLLLPCLVAWAVPTWWISARLPERIEIEWVTMPYRGDDTRLNTWQRALMLFVGIGGLWFIPTFHNITQLSPFLGALCVLSVLWIVNEIFNRKLMNADVLVQRRIPRIFQYGVIQMMLFVMGSMLAIGVVQETGAVQWFVSHFLKYIDNDWLMGMFAGLASTILDNFVTAISFFALKTNPVLNDEYWKIIAYTVAVGGNLFGIGSMSGLILMKTERMRMGWYLKTIGGKTLVGGIFGFAVLYIIINL</sequence>
<feature type="transmembrane region" description="Helical" evidence="11">
    <location>
        <begin position="28"/>
        <end position="45"/>
    </location>
</feature>
<evidence type="ECO:0000256" key="7">
    <source>
        <dbReference type="ARBA" id="ARBA00023065"/>
    </source>
</evidence>
<evidence type="ECO:0000313" key="14">
    <source>
        <dbReference type="Proteomes" id="UP000005580"/>
    </source>
</evidence>
<keyword evidence="9" id="KW-0739">Sodium transport</keyword>
<keyword evidence="4 11" id="KW-0812">Transmembrane</keyword>
<comment type="caution">
    <text evidence="13">The sequence shown here is derived from an EMBL/GenBank/DDBJ whole genome shotgun (WGS) entry which is preliminary data.</text>
</comment>
<keyword evidence="3" id="KW-0050">Antiport</keyword>
<dbReference type="PANTHER" id="PTHR43269:SF2">
    <property type="entry name" value="SODIUM_PROTON ANTIPORTER 1-RELATED"/>
    <property type="match status" value="1"/>
</dbReference>
<feature type="transmembrane region" description="Helical" evidence="11">
    <location>
        <begin position="312"/>
        <end position="335"/>
    </location>
</feature>
<evidence type="ECO:0000256" key="2">
    <source>
        <dbReference type="ARBA" id="ARBA00022448"/>
    </source>
</evidence>